<feature type="domain" description="N-acetyltransferase" evidence="3">
    <location>
        <begin position="30"/>
        <end position="182"/>
    </location>
</feature>
<dbReference type="Gene3D" id="3.40.630.30">
    <property type="match status" value="1"/>
</dbReference>
<dbReference type="RefSeq" id="WP_322098258.1">
    <property type="nucleotide sequence ID" value="NZ_WLYK01000009.1"/>
</dbReference>
<dbReference type="EMBL" id="WLYK01000009">
    <property type="protein sequence ID" value="MTD16487.1"/>
    <property type="molecule type" value="Genomic_DNA"/>
</dbReference>
<dbReference type="PANTHER" id="PTHR42793:SF1">
    <property type="entry name" value="PEPTIDYL-LYSINE N-ACETYLTRANSFERASE PATZ"/>
    <property type="match status" value="1"/>
</dbReference>
<dbReference type="InterPro" id="IPR016181">
    <property type="entry name" value="Acyl_CoA_acyltransferase"/>
</dbReference>
<dbReference type="Pfam" id="PF13380">
    <property type="entry name" value="CoA_binding_2"/>
    <property type="match status" value="1"/>
</dbReference>
<dbReference type="Gene3D" id="3.30.470.20">
    <property type="entry name" value="ATP-grasp fold, B domain"/>
    <property type="match status" value="1"/>
</dbReference>
<name>A0A7K1FQR6_9ACTN</name>
<dbReference type="Pfam" id="PF00583">
    <property type="entry name" value="Acetyltransf_1"/>
    <property type="match status" value="1"/>
</dbReference>
<dbReference type="InterPro" id="IPR016102">
    <property type="entry name" value="Succinyl-CoA_synth-like"/>
</dbReference>
<organism evidence="4 5">
    <name type="scientific">Nakamurella alba</name>
    <dbReference type="NCBI Taxonomy" id="2665158"/>
    <lineage>
        <taxon>Bacteria</taxon>
        <taxon>Bacillati</taxon>
        <taxon>Actinomycetota</taxon>
        <taxon>Actinomycetes</taxon>
        <taxon>Nakamurellales</taxon>
        <taxon>Nakamurellaceae</taxon>
        <taxon>Nakamurella</taxon>
    </lineage>
</organism>
<dbReference type="AlphaFoldDB" id="A0A7K1FQR6"/>
<sequence length="895" mass="93520">MTETVASVPPGQPYPEHWEADVLLSDGGAVHLRPVNSGDGPAIVAMHDRMSDRSRYFRYFTAVDQLSSSQLRVFTGVDQVDSIGLLAELGGEVIAVGTCHRDHADPEAAEVAFVVEDAQQRRGLGSILLEHLAAAAAERGIRRFTAEVLAENQQMLRVFVDAGYGASRQFSSGVVDLVLDLAPTEKSRAVVESREHRAEARSIARLLAPRSVAVIGASNEPTKLGHAVLVNLLRTGFTGPVYPVNPDSISVQGVRAYPRVGDIPDPVDLAVVTVPAANVADVLEDCRQKGVHGLVVVTSGFADVGGAGTDVQRRMVSLARANGMRVLGPNCLGLVNTDPDVRLNATLAPVVPGPGRVGFFCQSGALGIAILADAAGRTLGLSSFVSAGNRADVSGNDLLQFWASDDRTEVVLLYLESFGNPRKFARLARKLARTKPVIAVKSGRHATVSPGLALSSVSMGDDAVATLFAQSGVIRTDTLTEAFDVAQLLANQPLPQGVRVAVLGNSTALGVLALDACLDAGLTVVDEVPVDFGVNVSPAELADAVRIAVARTDVDAVVVVYVPPVAVAGQEHAQALRDAAAGSRVPVMTTFLAVDGLAASLVVPDPAGGAARGSVPSFRTPERAVAALAHAVRYAAWRSRPAGEMPADDTAERIASRAAARALLDAWAVRAERELTDDELVALLDCYGIGIAPFQVAADVEDAARAAEEIGYPVVLKALDRGLRHRLDQRGVRVGLDDADDVVDAYADLAGAGASRVYVQQQAPVDRATVPTVLTITGDPSFGALVSFGIGGVATDLLDDRAFRAVPLSDSDAVDLIAGPRAAPLLDGYRGTAVVDRAPLADLALRLSALADDVPELVELRLLPVLAGPAGIVVTGAEGRIGPAGVRPDLRRRLR</sequence>
<dbReference type="InterPro" id="IPR003781">
    <property type="entry name" value="CoA-bd"/>
</dbReference>
<dbReference type="GO" id="GO:0005524">
    <property type="term" value="F:ATP binding"/>
    <property type="evidence" value="ECO:0007669"/>
    <property type="project" value="UniProtKB-UniRule"/>
</dbReference>
<comment type="caution">
    <text evidence="4">The sequence shown here is derived from an EMBL/GenBank/DDBJ whole genome shotgun (WGS) entry which is preliminary data.</text>
</comment>
<dbReference type="Pfam" id="PF13549">
    <property type="entry name" value="ATP-grasp_5"/>
    <property type="match status" value="1"/>
</dbReference>
<keyword evidence="1" id="KW-0067">ATP-binding</keyword>
<evidence type="ECO:0000256" key="1">
    <source>
        <dbReference type="PROSITE-ProRule" id="PRU00409"/>
    </source>
</evidence>
<keyword evidence="5" id="KW-1185">Reference proteome</keyword>
<keyword evidence="1" id="KW-0547">Nucleotide-binding</keyword>
<dbReference type="SMART" id="SM00881">
    <property type="entry name" value="CoA_binding"/>
    <property type="match status" value="1"/>
</dbReference>
<dbReference type="Pfam" id="PF13607">
    <property type="entry name" value="Succ_CoA_lig"/>
    <property type="match status" value="1"/>
</dbReference>
<dbReference type="InterPro" id="IPR032875">
    <property type="entry name" value="Succ_CoA_lig_flav_dom"/>
</dbReference>
<accession>A0A7K1FQR6</accession>
<dbReference type="SUPFAM" id="SSF52210">
    <property type="entry name" value="Succinyl-CoA synthetase domains"/>
    <property type="match status" value="2"/>
</dbReference>
<dbReference type="GO" id="GO:0046872">
    <property type="term" value="F:metal ion binding"/>
    <property type="evidence" value="ECO:0007669"/>
    <property type="project" value="InterPro"/>
</dbReference>
<dbReference type="SUPFAM" id="SSF51735">
    <property type="entry name" value="NAD(P)-binding Rossmann-fold domains"/>
    <property type="match status" value="1"/>
</dbReference>
<dbReference type="Gene3D" id="3.40.50.720">
    <property type="entry name" value="NAD(P)-binding Rossmann-like Domain"/>
    <property type="match status" value="1"/>
</dbReference>
<protein>
    <submittedName>
        <fullName evidence="4">GNAT family N-acetyltransferase</fullName>
    </submittedName>
</protein>
<dbReference type="InterPro" id="IPR000182">
    <property type="entry name" value="GNAT_dom"/>
</dbReference>
<evidence type="ECO:0000313" key="4">
    <source>
        <dbReference type="EMBL" id="MTD16487.1"/>
    </source>
</evidence>
<dbReference type="PROSITE" id="PS50975">
    <property type="entry name" value="ATP_GRASP"/>
    <property type="match status" value="1"/>
</dbReference>
<dbReference type="InterPro" id="IPR013815">
    <property type="entry name" value="ATP_grasp_subdomain_1"/>
</dbReference>
<gene>
    <name evidence="4" type="ORF">GIS00_21355</name>
</gene>
<dbReference type="Gene3D" id="3.40.50.261">
    <property type="entry name" value="Succinyl-CoA synthetase domains"/>
    <property type="match status" value="2"/>
</dbReference>
<dbReference type="Gene3D" id="3.30.1490.20">
    <property type="entry name" value="ATP-grasp fold, A domain"/>
    <property type="match status" value="1"/>
</dbReference>
<reference evidence="4 5" key="1">
    <citation type="submission" date="2019-11" db="EMBL/GenBank/DDBJ databases">
        <authorList>
            <person name="Jiang L.-Q."/>
        </authorList>
    </citation>
    <scope>NUCLEOTIDE SEQUENCE [LARGE SCALE GENOMIC DNA]</scope>
    <source>
        <strain evidence="4 5">YIM 132087</strain>
    </source>
</reference>
<dbReference type="SUPFAM" id="SSF55729">
    <property type="entry name" value="Acyl-CoA N-acyltransferases (Nat)"/>
    <property type="match status" value="1"/>
</dbReference>
<dbReference type="SUPFAM" id="SSF56059">
    <property type="entry name" value="Glutathione synthetase ATP-binding domain-like"/>
    <property type="match status" value="1"/>
</dbReference>
<proteinExistence type="predicted"/>
<dbReference type="CDD" id="cd04301">
    <property type="entry name" value="NAT_SF"/>
    <property type="match status" value="1"/>
</dbReference>
<keyword evidence="4" id="KW-0808">Transferase</keyword>
<dbReference type="PROSITE" id="PS51186">
    <property type="entry name" value="GNAT"/>
    <property type="match status" value="1"/>
</dbReference>
<evidence type="ECO:0000259" key="3">
    <source>
        <dbReference type="PROSITE" id="PS51186"/>
    </source>
</evidence>
<dbReference type="Proteomes" id="UP000460221">
    <property type="component" value="Unassembled WGS sequence"/>
</dbReference>
<dbReference type="PANTHER" id="PTHR42793">
    <property type="entry name" value="COA BINDING DOMAIN CONTAINING PROTEIN"/>
    <property type="match status" value="1"/>
</dbReference>
<dbReference type="InterPro" id="IPR036291">
    <property type="entry name" value="NAD(P)-bd_dom_sf"/>
</dbReference>
<feature type="domain" description="ATP-grasp" evidence="2">
    <location>
        <begin position="681"/>
        <end position="734"/>
    </location>
</feature>
<evidence type="ECO:0000313" key="5">
    <source>
        <dbReference type="Proteomes" id="UP000460221"/>
    </source>
</evidence>
<evidence type="ECO:0000259" key="2">
    <source>
        <dbReference type="PROSITE" id="PS50975"/>
    </source>
</evidence>
<dbReference type="InterPro" id="IPR011761">
    <property type="entry name" value="ATP-grasp"/>
</dbReference>
<dbReference type="GO" id="GO:0016747">
    <property type="term" value="F:acyltransferase activity, transferring groups other than amino-acyl groups"/>
    <property type="evidence" value="ECO:0007669"/>
    <property type="project" value="InterPro"/>
</dbReference>